<proteinExistence type="predicted"/>
<dbReference type="Gene3D" id="4.10.280.10">
    <property type="entry name" value="Helix-loop-helix DNA-binding domain"/>
    <property type="match status" value="1"/>
</dbReference>
<dbReference type="CDD" id="cd11393">
    <property type="entry name" value="bHLH_AtbHLH_like"/>
    <property type="match status" value="1"/>
</dbReference>
<dbReference type="EMBL" id="JAYMYS010000006">
    <property type="protein sequence ID" value="KAK7388206.1"/>
    <property type="molecule type" value="Genomic_DNA"/>
</dbReference>
<keyword evidence="4" id="KW-0804">Transcription</keyword>
<dbReference type="Proteomes" id="UP001386955">
    <property type="component" value="Unassembled WGS sequence"/>
</dbReference>
<dbReference type="GO" id="GO:0005634">
    <property type="term" value="C:nucleus"/>
    <property type="evidence" value="ECO:0007669"/>
    <property type="project" value="UniProtKB-SubCell"/>
</dbReference>
<evidence type="ECO:0000256" key="3">
    <source>
        <dbReference type="ARBA" id="ARBA00023125"/>
    </source>
</evidence>
<keyword evidence="2" id="KW-0805">Transcription regulation</keyword>
<sequence length="381" mass="42928">MDPVFVLPQPMRAHFLSSLLQSFGATYVCLWQYDSTLSNRLFYLDGFFDVTKPLAESLFHQFRALTKQGLSSNQCSYLSLSIPGTSHLPENLPTQTSPQEQSIQALDQVIIPSYFSTPKGEHEAIVRAFIHVISSPSSSTSQQHQVPHQNFPNYTSLIHPGDTAFKGYRSDIMNSNITPYMGSNCGRQSLQNRSFAFFRNLNPVRIRERNIIQAASPHSTYTQKCHAISERRRRDKLNESFQALRALLPPGTKRGKDISSDERLNVGVWHASESKSSSSEEQMVELQVTVKGENCQVHVLIRLLEFLEGIQNVNLISIAANSHITPGTPINQFTFALKIIQGSEWDEGVFQEAVNRVAADVMQWHRGSITLNYINISKNLM</sequence>
<dbReference type="GO" id="GO:0003677">
    <property type="term" value="F:DNA binding"/>
    <property type="evidence" value="ECO:0007669"/>
    <property type="project" value="UniProtKB-KW"/>
</dbReference>
<dbReference type="InterPro" id="IPR055478">
    <property type="entry name" value="DUF7050"/>
</dbReference>
<evidence type="ECO:0000313" key="8">
    <source>
        <dbReference type="Proteomes" id="UP001386955"/>
    </source>
</evidence>
<comment type="subcellular location">
    <subcellularLocation>
        <location evidence="1">Nucleus</location>
    </subcellularLocation>
</comment>
<evidence type="ECO:0000256" key="5">
    <source>
        <dbReference type="ARBA" id="ARBA00023242"/>
    </source>
</evidence>
<accession>A0AAN9S391</accession>
<dbReference type="InterPro" id="IPR036638">
    <property type="entry name" value="HLH_DNA-bd_sf"/>
</dbReference>
<evidence type="ECO:0000256" key="1">
    <source>
        <dbReference type="ARBA" id="ARBA00004123"/>
    </source>
</evidence>
<organism evidence="7 8">
    <name type="scientific">Psophocarpus tetragonolobus</name>
    <name type="common">Winged bean</name>
    <name type="synonym">Dolichos tetragonolobus</name>
    <dbReference type="NCBI Taxonomy" id="3891"/>
    <lineage>
        <taxon>Eukaryota</taxon>
        <taxon>Viridiplantae</taxon>
        <taxon>Streptophyta</taxon>
        <taxon>Embryophyta</taxon>
        <taxon>Tracheophyta</taxon>
        <taxon>Spermatophyta</taxon>
        <taxon>Magnoliopsida</taxon>
        <taxon>eudicotyledons</taxon>
        <taxon>Gunneridae</taxon>
        <taxon>Pentapetalae</taxon>
        <taxon>rosids</taxon>
        <taxon>fabids</taxon>
        <taxon>Fabales</taxon>
        <taxon>Fabaceae</taxon>
        <taxon>Papilionoideae</taxon>
        <taxon>50 kb inversion clade</taxon>
        <taxon>NPAAA clade</taxon>
        <taxon>indigoferoid/millettioid clade</taxon>
        <taxon>Phaseoleae</taxon>
        <taxon>Psophocarpus</taxon>
    </lineage>
</organism>
<feature type="domain" description="BHLH" evidence="6">
    <location>
        <begin position="221"/>
        <end position="274"/>
    </location>
</feature>
<dbReference type="AlphaFoldDB" id="A0AAN9S391"/>
<dbReference type="InterPro" id="IPR055477">
    <property type="entry name" value="DUF7049"/>
</dbReference>
<dbReference type="InterPro" id="IPR044658">
    <property type="entry name" value="bHLH92/bHLH041-like"/>
</dbReference>
<keyword evidence="8" id="KW-1185">Reference proteome</keyword>
<evidence type="ECO:0000256" key="2">
    <source>
        <dbReference type="ARBA" id="ARBA00023015"/>
    </source>
</evidence>
<comment type="caution">
    <text evidence="7">The sequence shown here is derived from an EMBL/GenBank/DDBJ whole genome shotgun (WGS) entry which is preliminary data.</text>
</comment>
<dbReference type="Pfam" id="PF00010">
    <property type="entry name" value="HLH"/>
    <property type="match status" value="1"/>
</dbReference>
<name>A0AAN9S391_PSOTE</name>
<dbReference type="InterPro" id="IPR011598">
    <property type="entry name" value="bHLH_dom"/>
</dbReference>
<keyword evidence="5" id="KW-0539">Nucleus</keyword>
<dbReference type="PROSITE" id="PS50888">
    <property type="entry name" value="BHLH"/>
    <property type="match status" value="1"/>
</dbReference>
<dbReference type="InterPro" id="IPR045239">
    <property type="entry name" value="bHLH95_bHLH"/>
</dbReference>
<protein>
    <recommendedName>
        <fullName evidence="6">BHLH domain-containing protein</fullName>
    </recommendedName>
</protein>
<dbReference type="Pfam" id="PF23132">
    <property type="entry name" value="DUF7049"/>
    <property type="match status" value="1"/>
</dbReference>
<dbReference type="GO" id="GO:0046983">
    <property type="term" value="F:protein dimerization activity"/>
    <property type="evidence" value="ECO:0007669"/>
    <property type="project" value="InterPro"/>
</dbReference>
<evidence type="ECO:0000259" key="6">
    <source>
        <dbReference type="PROSITE" id="PS50888"/>
    </source>
</evidence>
<evidence type="ECO:0000313" key="7">
    <source>
        <dbReference type="EMBL" id="KAK7388206.1"/>
    </source>
</evidence>
<dbReference type="PANTHER" id="PTHR46665">
    <property type="entry name" value="TRANSCRIPTION FACTOR BHLH041-RELATED-RELATED"/>
    <property type="match status" value="1"/>
</dbReference>
<keyword evidence="3" id="KW-0238">DNA-binding</keyword>
<dbReference type="PANTHER" id="PTHR46665:SF1">
    <property type="entry name" value="SPERMATOGENESIS- AND OOGENESIS-SPECIFIC BASIC HELIX-LOOP-HELIX-CONTAINING PROTEIN 1"/>
    <property type="match status" value="1"/>
</dbReference>
<evidence type="ECO:0000256" key="4">
    <source>
        <dbReference type="ARBA" id="ARBA00023163"/>
    </source>
</evidence>
<dbReference type="Pfam" id="PF23133">
    <property type="entry name" value="DUF7050"/>
    <property type="match status" value="1"/>
</dbReference>
<gene>
    <name evidence="7" type="ORF">VNO78_23015</name>
</gene>
<dbReference type="SUPFAM" id="SSF47459">
    <property type="entry name" value="HLH, helix-loop-helix DNA-binding domain"/>
    <property type="match status" value="1"/>
</dbReference>
<reference evidence="7 8" key="1">
    <citation type="submission" date="2024-01" db="EMBL/GenBank/DDBJ databases">
        <title>The genomes of 5 underutilized Papilionoideae crops provide insights into root nodulation and disease resistanc.</title>
        <authorList>
            <person name="Jiang F."/>
        </authorList>
    </citation>
    <scope>NUCLEOTIDE SEQUENCE [LARGE SCALE GENOMIC DNA]</scope>
    <source>
        <strain evidence="7">DUOXIRENSHENG_FW03</strain>
        <tissue evidence="7">Leaves</tissue>
    </source>
</reference>